<protein>
    <recommendedName>
        <fullName evidence="3">DUF72 domain-containing protein</fullName>
    </recommendedName>
</protein>
<dbReference type="Proteomes" id="UP000179334">
    <property type="component" value="Unassembled WGS sequence"/>
</dbReference>
<evidence type="ECO:0000313" key="1">
    <source>
        <dbReference type="EMBL" id="OGI41034.1"/>
    </source>
</evidence>
<proteinExistence type="predicted"/>
<dbReference type="InterPro" id="IPR002763">
    <property type="entry name" value="DUF72"/>
</dbReference>
<dbReference type="AlphaFoldDB" id="A0A1F6T7D3"/>
<dbReference type="PANTHER" id="PTHR30348:SF4">
    <property type="entry name" value="DUF72 DOMAIN-CONTAINING PROTEIN"/>
    <property type="match status" value="1"/>
</dbReference>
<dbReference type="Gene3D" id="3.20.20.410">
    <property type="entry name" value="Protein of unknown function UPF0759"/>
    <property type="match status" value="1"/>
</dbReference>
<dbReference type="Pfam" id="PF01904">
    <property type="entry name" value="DUF72"/>
    <property type="match status" value="1"/>
</dbReference>
<dbReference type="EMBL" id="MFSR01000006">
    <property type="protein sequence ID" value="OGI41034.1"/>
    <property type="molecule type" value="Genomic_DNA"/>
</dbReference>
<dbReference type="SUPFAM" id="SSF117396">
    <property type="entry name" value="TM1631-like"/>
    <property type="match status" value="1"/>
</dbReference>
<accession>A0A1F6T7D3</accession>
<organism evidence="1 2">
    <name type="scientific">Candidatus Muproteobacteria bacterium RBG_16_64_10</name>
    <dbReference type="NCBI Taxonomy" id="1817757"/>
    <lineage>
        <taxon>Bacteria</taxon>
        <taxon>Pseudomonadati</taxon>
        <taxon>Pseudomonadota</taxon>
        <taxon>Candidatus Muproteobacteria</taxon>
    </lineage>
</organism>
<name>A0A1F6T7D3_9PROT</name>
<dbReference type="PANTHER" id="PTHR30348">
    <property type="entry name" value="UNCHARACTERIZED PROTEIN YECE"/>
    <property type="match status" value="1"/>
</dbReference>
<comment type="caution">
    <text evidence="1">The sequence shown here is derived from an EMBL/GenBank/DDBJ whole genome shotgun (WGS) entry which is preliminary data.</text>
</comment>
<gene>
    <name evidence="1" type="ORF">A2V91_06270</name>
</gene>
<sequence length="220" mass="24030">MAEPILIGTRGWDPPGWAGAYYPEILPADWRLSYYANNLRSVLVPAETWEQGAVSDVRLWAKDVDAEFRFVLELSAVHPAESLPAFLALIEPIRPQVAGLLLRIPSTAAPDAVWLASRLDQLATVSPMCVDLSAAWRTPEMLACLTRHGSGLCWHADTEPAPRLGGQLMVGLSTATEPRSLRRQLEALHAWQGEGGVAGLFFDNPEAAKQARLLAELMVV</sequence>
<evidence type="ECO:0008006" key="3">
    <source>
        <dbReference type="Google" id="ProtNLM"/>
    </source>
</evidence>
<reference evidence="1 2" key="1">
    <citation type="journal article" date="2016" name="Nat. Commun.">
        <title>Thousands of microbial genomes shed light on interconnected biogeochemical processes in an aquifer system.</title>
        <authorList>
            <person name="Anantharaman K."/>
            <person name="Brown C.T."/>
            <person name="Hug L.A."/>
            <person name="Sharon I."/>
            <person name="Castelle C.J."/>
            <person name="Probst A.J."/>
            <person name="Thomas B.C."/>
            <person name="Singh A."/>
            <person name="Wilkins M.J."/>
            <person name="Karaoz U."/>
            <person name="Brodie E.L."/>
            <person name="Williams K.H."/>
            <person name="Hubbard S.S."/>
            <person name="Banfield J.F."/>
        </authorList>
    </citation>
    <scope>NUCLEOTIDE SEQUENCE [LARGE SCALE GENOMIC DNA]</scope>
</reference>
<dbReference type="InterPro" id="IPR036520">
    <property type="entry name" value="UPF0759_sf"/>
</dbReference>
<evidence type="ECO:0000313" key="2">
    <source>
        <dbReference type="Proteomes" id="UP000179334"/>
    </source>
</evidence>